<comment type="caution">
    <text evidence="13">The sequence shown here is derived from an EMBL/GenBank/DDBJ whole genome shotgun (WGS) entry which is preliminary data.</text>
</comment>
<evidence type="ECO:0000256" key="9">
    <source>
        <dbReference type="PROSITE-ProRule" id="PRU00284"/>
    </source>
</evidence>
<dbReference type="InterPro" id="IPR003660">
    <property type="entry name" value="HAMP_dom"/>
</dbReference>
<dbReference type="Pfam" id="PF02743">
    <property type="entry name" value="dCache_1"/>
    <property type="match status" value="1"/>
</dbReference>
<evidence type="ECO:0000256" key="8">
    <source>
        <dbReference type="ARBA" id="ARBA00029447"/>
    </source>
</evidence>
<dbReference type="Proteomes" id="UP000050417">
    <property type="component" value="Unassembled WGS sequence"/>
</dbReference>
<protein>
    <recommendedName>
        <fullName evidence="15">Methyl-accepting transducer domain-containing protein</fullName>
    </recommendedName>
</protein>
<keyword evidence="3" id="KW-0145">Chemotaxis</keyword>
<dbReference type="GO" id="GO:0006935">
    <property type="term" value="P:chemotaxis"/>
    <property type="evidence" value="ECO:0007669"/>
    <property type="project" value="UniProtKB-KW"/>
</dbReference>
<dbReference type="InterPro" id="IPR004089">
    <property type="entry name" value="MCPsignal_dom"/>
</dbReference>
<dbReference type="InterPro" id="IPR033479">
    <property type="entry name" value="dCache_1"/>
</dbReference>
<evidence type="ECO:0008006" key="15">
    <source>
        <dbReference type="Google" id="ProtNLM"/>
    </source>
</evidence>
<dbReference type="Gene3D" id="1.10.287.950">
    <property type="entry name" value="Methyl-accepting chemotaxis protein"/>
    <property type="match status" value="3"/>
</dbReference>
<dbReference type="SMART" id="SM00283">
    <property type="entry name" value="MA"/>
    <property type="match status" value="1"/>
</dbReference>
<evidence type="ECO:0000259" key="11">
    <source>
        <dbReference type="PROSITE" id="PS50111"/>
    </source>
</evidence>
<dbReference type="CDD" id="cd06225">
    <property type="entry name" value="HAMP"/>
    <property type="match status" value="1"/>
</dbReference>
<dbReference type="STRING" id="1134406.ADN00_17820"/>
<dbReference type="PROSITE" id="PS50111">
    <property type="entry name" value="CHEMOTAXIS_TRANSDUC_2"/>
    <property type="match status" value="1"/>
</dbReference>
<keyword evidence="6 10" id="KW-0472">Membrane</keyword>
<comment type="similarity">
    <text evidence="8">Belongs to the methyl-accepting chemotaxis (MCP) protein family.</text>
</comment>
<comment type="subcellular location">
    <subcellularLocation>
        <location evidence="1">Cell membrane</location>
        <topology evidence="1">Multi-pass membrane protein</topology>
    </subcellularLocation>
</comment>
<gene>
    <name evidence="13" type="ORF">ADN00_17820</name>
</gene>
<keyword evidence="14" id="KW-1185">Reference proteome</keyword>
<dbReference type="EMBL" id="LGCL01000043">
    <property type="protein sequence ID" value="KPL70893.1"/>
    <property type="molecule type" value="Genomic_DNA"/>
</dbReference>
<dbReference type="PANTHER" id="PTHR32089">
    <property type="entry name" value="METHYL-ACCEPTING CHEMOTAXIS PROTEIN MCPB"/>
    <property type="match status" value="1"/>
</dbReference>
<name>A0A0P6WM30_9CHLR</name>
<evidence type="ECO:0000256" key="7">
    <source>
        <dbReference type="ARBA" id="ARBA00023224"/>
    </source>
</evidence>
<dbReference type="AlphaFoldDB" id="A0A0P6WM30"/>
<evidence type="ECO:0000256" key="6">
    <source>
        <dbReference type="ARBA" id="ARBA00023136"/>
    </source>
</evidence>
<dbReference type="Pfam" id="PF00672">
    <property type="entry name" value="HAMP"/>
    <property type="match status" value="2"/>
</dbReference>
<accession>A0A0P6WM30</accession>
<feature type="domain" description="HAMP" evidence="12">
    <location>
        <begin position="407"/>
        <end position="448"/>
    </location>
</feature>
<dbReference type="PANTHER" id="PTHR32089:SF112">
    <property type="entry name" value="LYSOZYME-LIKE PROTEIN-RELATED"/>
    <property type="match status" value="1"/>
</dbReference>
<dbReference type="SUPFAM" id="SSF58104">
    <property type="entry name" value="Methyl-accepting chemotaxis protein (MCP) signaling domain"/>
    <property type="match status" value="1"/>
</dbReference>
<sequence length="809" mass="86047">MNNPNAKAARTLSWNNLNIRAKFISIFILTILAAVISLTVFSYFSITSSTTRQSGESMIMLSRDAGERAALIIQQSASNLEVLALSPDIVDAVNTANRQYAGLSEEQITQRDEAWQNNDPSIEDTVRQIEQNQISNRLRDYMRIFPENVEVFATGSRGLNIAMSARTGDFLQAGEDWWEQAKNSRSTFISDVELDASSGTYAINIATPIQDAGEVIGVLRTTVDVSIAFSTLSQIKIGETGAAALVDRNGTLLYTDNADLLMQTAPDWLLNFITDASGWSQTLTDLNGNPAVLSYYKLTGKNANALGWTLVLDQDLSEVNQTVRNILINNAIIAVVLMLLLGAVGITFANSITRPLAMMSQSTASLSRGEIDQQTDSAAKQKIAQRGDEIGVLGQSILGLENYFLNMAETAQQIARGNLTAQVQQHSSHDVLGRAFQEMSENLRERVTQLNRVANDLGDAAKELASASHQAGQATSQIASTIQQVAHGITQQSDSVSTTSFSVEQMTRTIEGVAKGAQDQASAAARASLVTGQLSNAIQQVAGNALAVTENAKNAAKAASDGQSKVEKTVQGMLSIRDSVEQSARTIEEMGTRSNQIGMIVDTIQDLASQTNLLALNAAIEAARAGEHGKGFAVVADEVRKLAESSAAATREISTLIAGIQATVKDAIATMQQSSQEVAQGVEQATASGQALTDILRAISDVQQQAEQAAAAAEQMNAASSDLVNAVDTVSAVIEENTAATEEMSASSNEVSMAIETIASISEENSAAVEEVSASAEEISAQVEEVSAAAQSLSNLAGEQRTIMQHFQL</sequence>
<evidence type="ECO:0000313" key="13">
    <source>
        <dbReference type="EMBL" id="KPL70893.1"/>
    </source>
</evidence>
<dbReference type="Gene3D" id="6.10.340.10">
    <property type="match status" value="1"/>
</dbReference>
<evidence type="ECO:0000259" key="12">
    <source>
        <dbReference type="PROSITE" id="PS50885"/>
    </source>
</evidence>
<dbReference type="CDD" id="cd11386">
    <property type="entry name" value="MCP_signal"/>
    <property type="match status" value="1"/>
</dbReference>
<feature type="domain" description="Methyl-accepting transducer" evidence="11">
    <location>
        <begin position="495"/>
        <end position="731"/>
    </location>
</feature>
<reference evidence="13 14" key="1">
    <citation type="submission" date="2015-07" db="EMBL/GenBank/DDBJ databases">
        <title>Genome sequence of Ornatilinea apprima DSM 23815.</title>
        <authorList>
            <person name="Hemp J."/>
            <person name="Ward L.M."/>
            <person name="Pace L.A."/>
            <person name="Fischer W.W."/>
        </authorList>
    </citation>
    <scope>NUCLEOTIDE SEQUENCE [LARGE SCALE GENOMIC DNA]</scope>
    <source>
        <strain evidence="13 14">P3M-1</strain>
    </source>
</reference>
<keyword evidence="4 10" id="KW-0812">Transmembrane</keyword>
<evidence type="ECO:0000313" key="14">
    <source>
        <dbReference type="Proteomes" id="UP000050417"/>
    </source>
</evidence>
<dbReference type="GO" id="GO:0007165">
    <property type="term" value="P:signal transduction"/>
    <property type="evidence" value="ECO:0007669"/>
    <property type="project" value="UniProtKB-KW"/>
</dbReference>
<evidence type="ECO:0000256" key="2">
    <source>
        <dbReference type="ARBA" id="ARBA00022475"/>
    </source>
</evidence>
<dbReference type="Pfam" id="PF00015">
    <property type="entry name" value="MCPsignal"/>
    <property type="match status" value="1"/>
</dbReference>
<evidence type="ECO:0000256" key="10">
    <source>
        <dbReference type="SAM" id="Phobius"/>
    </source>
</evidence>
<evidence type="ECO:0000256" key="1">
    <source>
        <dbReference type="ARBA" id="ARBA00004651"/>
    </source>
</evidence>
<evidence type="ECO:0000256" key="3">
    <source>
        <dbReference type="ARBA" id="ARBA00022500"/>
    </source>
</evidence>
<feature type="transmembrane region" description="Helical" evidence="10">
    <location>
        <begin position="21"/>
        <end position="44"/>
    </location>
</feature>
<dbReference type="PROSITE" id="PS50885">
    <property type="entry name" value="HAMP"/>
    <property type="match status" value="1"/>
</dbReference>
<dbReference type="Gene3D" id="3.30.450.20">
    <property type="entry name" value="PAS domain"/>
    <property type="match status" value="1"/>
</dbReference>
<organism evidence="13 14">
    <name type="scientific">Ornatilinea apprima</name>
    <dbReference type="NCBI Taxonomy" id="1134406"/>
    <lineage>
        <taxon>Bacteria</taxon>
        <taxon>Bacillati</taxon>
        <taxon>Chloroflexota</taxon>
        <taxon>Anaerolineae</taxon>
        <taxon>Anaerolineales</taxon>
        <taxon>Anaerolineaceae</taxon>
        <taxon>Ornatilinea</taxon>
    </lineage>
</organism>
<keyword evidence="5 10" id="KW-1133">Transmembrane helix</keyword>
<proteinExistence type="inferred from homology"/>
<dbReference type="RefSeq" id="WP_075064394.1">
    <property type="nucleotide sequence ID" value="NZ_LGCL01000043.1"/>
</dbReference>
<keyword evidence="2" id="KW-1003">Cell membrane</keyword>
<evidence type="ECO:0000256" key="5">
    <source>
        <dbReference type="ARBA" id="ARBA00022989"/>
    </source>
</evidence>
<keyword evidence="7 9" id="KW-0807">Transducer</keyword>
<dbReference type="CDD" id="cd18773">
    <property type="entry name" value="PDC1_HK_sensor"/>
    <property type="match status" value="1"/>
</dbReference>
<dbReference type="GO" id="GO:0005886">
    <property type="term" value="C:plasma membrane"/>
    <property type="evidence" value="ECO:0007669"/>
    <property type="project" value="UniProtKB-SubCell"/>
</dbReference>
<evidence type="ECO:0000256" key="4">
    <source>
        <dbReference type="ARBA" id="ARBA00022692"/>
    </source>
</evidence>
<feature type="transmembrane region" description="Helical" evidence="10">
    <location>
        <begin position="326"/>
        <end position="349"/>
    </location>
</feature>
<dbReference type="OrthoDB" id="138587at2"/>